<evidence type="ECO:0000313" key="3">
    <source>
        <dbReference type="Proteomes" id="UP000019146"/>
    </source>
</evidence>
<accession>A0A0P0RNM6</accession>
<reference evidence="2 3" key="1">
    <citation type="journal article" date="2014" name="Genome Announc.">
        <title>Draft Genome Sequence of the Haloacid-Degrading Burkholderia caribensis Strain MBA4.</title>
        <authorList>
            <person name="Pan Y."/>
            <person name="Kong K.F."/>
            <person name="Tsang J.S."/>
        </authorList>
    </citation>
    <scope>NUCLEOTIDE SEQUENCE [LARGE SCALE GENOMIC DNA]</scope>
    <source>
        <strain evidence="2 3">MBA4</strain>
        <plasmid evidence="3">Plasmid</plasmid>
    </source>
</reference>
<evidence type="ECO:0000256" key="1">
    <source>
        <dbReference type="SAM" id="MobiDB-lite"/>
    </source>
</evidence>
<sequence length="42" mass="4553">MSKKSRTGRAAVRHGDRRHRGRDDAAPLSPRTAGRRVPGSDG</sequence>
<proteinExistence type="predicted"/>
<keyword evidence="2" id="KW-0614">Plasmid</keyword>
<dbReference type="Proteomes" id="UP000019146">
    <property type="component" value="Plasmid unnamed"/>
</dbReference>
<geneLocation type="plasmid" evidence="3"/>
<dbReference type="KEGG" id="bcai:K788_0001132"/>
<organism evidence="2 3">
    <name type="scientific">Paraburkholderia caribensis MBA4</name>
    <dbReference type="NCBI Taxonomy" id="1323664"/>
    <lineage>
        <taxon>Bacteria</taxon>
        <taxon>Pseudomonadati</taxon>
        <taxon>Pseudomonadota</taxon>
        <taxon>Betaproteobacteria</taxon>
        <taxon>Burkholderiales</taxon>
        <taxon>Burkholderiaceae</taxon>
        <taxon>Paraburkholderia</taxon>
    </lineage>
</organism>
<feature type="compositionally biased region" description="Basic residues" evidence="1">
    <location>
        <begin position="1"/>
        <end position="20"/>
    </location>
</feature>
<gene>
    <name evidence="2" type="ORF">K788_0001132</name>
</gene>
<dbReference type="EMBL" id="CP012748">
    <property type="protein sequence ID" value="ALL70531.1"/>
    <property type="molecule type" value="Genomic_DNA"/>
</dbReference>
<evidence type="ECO:0000313" key="2">
    <source>
        <dbReference type="EMBL" id="ALL70531.1"/>
    </source>
</evidence>
<protein>
    <submittedName>
        <fullName evidence="2">Uncharacterized protein</fullName>
    </submittedName>
</protein>
<feature type="region of interest" description="Disordered" evidence="1">
    <location>
        <begin position="1"/>
        <end position="42"/>
    </location>
</feature>
<dbReference type="AlphaFoldDB" id="A0A0P0RNM6"/>
<name>A0A0P0RNM6_9BURK</name>